<evidence type="ECO:0000313" key="1">
    <source>
        <dbReference type="EMBL" id="JAH43209.1"/>
    </source>
</evidence>
<name>A0A0E9SPA7_ANGAN</name>
<dbReference type="AlphaFoldDB" id="A0A0E9SPA7"/>
<accession>A0A0E9SPA7</accession>
<reference evidence="1" key="2">
    <citation type="journal article" date="2015" name="Fish Shellfish Immunol.">
        <title>Early steps in the European eel (Anguilla anguilla)-Vibrio vulnificus interaction in the gills: Role of the RtxA13 toxin.</title>
        <authorList>
            <person name="Callol A."/>
            <person name="Pajuelo D."/>
            <person name="Ebbesson L."/>
            <person name="Teles M."/>
            <person name="MacKenzie S."/>
            <person name="Amaro C."/>
        </authorList>
    </citation>
    <scope>NUCLEOTIDE SEQUENCE</scope>
</reference>
<proteinExistence type="predicted"/>
<sequence>MWHDLSSLHKKPLLTAVKLTHQCSICF</sequence>
<organism evidence="1">
    <name type="scientific">Anguilla anguilla</name>
    <name type="common">European freshwater eel</name>
    <name type="synonym">Muraena anguilla</name>
    <dbReference type="NCBI Taxonomy" id="7936"/>
    <lineage>
        <taxon>Eukaryota</taxon>
        <taxon>Metazoa</taxon>
        <taxon>Chordata</taxon>
        <taxon>Craniata</taxon>
        <taxon>Vertebrata</taxon>
        <taxon>Euteleostomi</taxon>
        <taxon>Actinopterygii</taxon>
        <taxon>Neopterygii</taxon>
        <taxon>Teleostei</taxon>
        <taxon>Anguilliformes</taxon>
        <taxon>Anguillidae</taxon>
        <taxon>Anguilla</taxon>
    </lineage>
</organism>
<protein>
    <submittedName>
        <fullName evidence="1">Uncharacterized protein</fullName>
    </submittedName>
</protein>
<reference evidence="1" key="1">
    <citation type="submission" date="2014-11" db="EMBL/GenBank/DDBJ databases">
        <authorList>
            <person name="Amaro Gonzalez C."/>
        </authorList>
    </citation>
    <scope>NUCLEOTIDE SEQUENCE</scope>
</reference>
<dbReference type="EMBL" id="GBXM01065368">
    <property type="protein sequence ID" value="JAH43209.1"/>
    <property type="molecule type" value="Transcribed_RNA"/>
</dbReference>